<organism evidence="1 2">
    <name type="scientific">Paenibacillus artemisiicola</name>
    <dbReference type="NCBI Taxonomy" id="1172618"/>
    <lineage>
        <taxon>Bacteria</taxon>
        <taxon>Bacillati</taxon>
        <taxon>Bacillota</taxon>
        <taxon>Bacilli</taxon>
        <taxon>Bacillales</taxon>
        <taxon>Paenibacillaceae</taxon>
        <taxon>Paenibacillus</taxon>
    </lineage>
</organism>
<accession>A0ABS3W5J7</accession>
<evidence type="ECO:0000313" key="1">
    <source>
        <dbReference type="EMBL" id="MBO7743570.1"/>
    </source>
</evidence>
<dbReference type="RefSeq" id="WP_208846589.1">
    <property type="nucleotide sequence ID" value="NZ_JAGGDJ010000002.1"/>
</dbReference>
<name>A0ABS3W5J7_9BACL</name>
<sequence length="122" mass="13512">MAFVTEFEFTLPKGYVDRHGNLHREGIMRLATAADEILPLKDPRVQQNPAYLTIILLSRVVTKLGEVQAINPGVVEGLFSTDLAYLQQLYRQINESGSTGVEAECPRCEHKFAVEVLAPGEA</sequence>
<evidence type="ECO:0000313" key="2">
    <source>
        <dbReference type="Proteomes" id="UP000670947"/>
    </source>
</evidence>
<dbReference type="EMBL" id="JAGGDJ010000002">
    <property type="protein sequence ID" value="MBO7743570.1"/>
    <property type="molecule type" value="Genomic_DNA"/>
</dbReference>
<protein>
    <submittedName>
        <fullName evidence="1">Phage tail assembly protein</fullName>
    </submittedName>
</protein>
<dbReference type="Proteomes" id="UP000670947">
    <property type="component" value="Unassembled WGS sequence"/>
</dbReference>
<proteinExistence type="predicted"/>
<gene>
    <name evidence="1" type="ORF">I8J29_05145</name>
</gene>
<reference evidence="1 2" key="1">
    <citation type="submission" date="2021-03" db="EMBL/GenBank/DDBJ databases">
        <title>Paenibacillus artemisicola MWE-103 whole genome sequence.</title>
        <authorList>
            <person name="Ham Y.J."/>
        </authorList>
    </citation>
    <scope>NUCLEOTIDE SEQUENCE [LARGE SCALE GENOMIC DNA]</scope>
    <source>
        <strain evidence="1 2">MWE-103</strain>
    </source>
</reference>
<comment type="caution">
    <text evidence="1">The sequence shown here is derived from an EMBL/GenBank/DDBJ whole genome shotgun (WGS) entry which is preliminary data.</text>
</comment>
<keyword evidence="2" id="KW-1185">Reference proteome</keyword>